<dbReference type="InterPro" id="IPR018247">
    <property type="entry name" value="EF_Hand_1_Ca_BS"/>
</dbReference>
<evidence type="ECO:0000313" key="3">
    <source>
        <dbReference type="EMBL" id="NOU49846.1"/>
    </source>
</evidence>
<protein>
    <submittedName>
        <fullName evidence="3">EF-hand domain-containing protein</fullName>
    </submittedName>
</protein>
<dbReference type="InterPro" id="IPR011992">
    <property type="entry name" value="EF-hand-dom_pair"/>
</dbReference>
<name>A0A849V9D6_9GAMM</name>
<dbReference type="EMBL" id="JABBPG010000002">
    <property type="protein sequence ID" value="NOU49846.1"/>
    <property type="molecule type" value="Genomic_DNA"/>
</dbReference>
<dbReference type="RefSeq" id="WP_171624936.1">
    <property type="nucleotide sequence ID" value="NZ_JABBPG010000002.1"/>
</dbReference>
<sequence length="68" mass="7321">MKTLNVALTTLVLLASTSAMAGTFTDYDTNKDGVISKSEAAASESLMKLFDELDANKDGELSKEEFNK</sequence>
<comment type="caution">
    <text evidence="3">The sequence shown here is derived from an EMBL/GenBank/DDBJ whole genome shotgun (WGS) entry which is preliminary data.</text>
</comment>
<accession>A0A849V9D6</accession>
<dbReference type="PROSITE" id="PS50222">
    <property type="entry name" value="EF_HAND_2"/>
    <property type="match status" value="1"/>
</dbReference>
<dbReference type="SUPFAM" id="SSF47473">
    <property type="entry name" value="EF-hand"/>
    <property type="match status" value="1"/>
</dbReference>
<dbReference type="Pfam" id="PF13202">
    <property type="entry name" value="EF-hand_5"/>
    <property type="match status" value="2"/>
</dbReference>
<evidence type="ECO:0000313" key="4">
    <source>
        <dbReference type="Proteomes" id="UP000586305"/>
    </source>
</evidence>
<feature type="signal peptide" evidence="1">
    <location>
        <begin position="1"/>
        <end position="21"/>
    </location>
</feature>
<keyword evidence="1" id="KW-0732">Signal</keyword>
<organism evidence="3 4">
    <name type="scientific">Pseudoalteromonas caenipelagi</name>
    <dbReference type="NCBI Taxonomy" id="2726988"/>
    <lineage>
        <taxon>Bacteria</taxon>
        <taxon>Pseudomonadati</taxon>
        <taxon>Pseudomonadota</taxon>
        <taxon>Gammaproteobacteria</taxon>
        <taxon>Alteromonadales</taxon>
        <taxon>Pseudoalteromonadaceae</taxon>
        <taxon>Pseudoalteromonas</taxon>
    </lineage>
</organism>
<dbReference type="GO" id="GO:0005509">
    <property type="term" value="F:calcium ion binding"/>
    <property type="evidence" value="ECO:0007669"/>
    <property type="project" value="InterPro"/>
</dbReference>
<dbReference type="AlphaFoldDB" id="A0A849V9D6"/>
<evidence type="ECO:0000256" key="1">
    <source>
        <dbReference type="SAM" id="SignalP"/>
    </source>
</evidence>
<proteinExistence type="predicted"/>
<dbReference type="InterPro" id="IPR002048">
    <property type="entry name" value="EF_hand_dom"/>
</dbReference>
<dbReference type="Proteomes" id="UP000586305">
    <property type="component" value="Unassembled WGS sequence"/>
</dbReference>
<feature type="domain" description="EF-hand" evidence="2">
    <location>
        <begin position="41"/>
        <end position="68"/>
    </location>
</feature>
<dbReference type="Gene3D" id="1.10.238.10">
    <property type="entry name" value="EF-hand"/>
    <property type="match status" value="1"/>
</dbReference>
<feature type="chain" id="PRO_5032461746" evidence="1">
    <location>
        <begin position="22"/>
        <end position="68"/>
    </location>
</feature>
<evidence type="ECO:0000259" key="2">
    <source>
        <dbReference type="PROSITE" id="PS50222"/>
    </source>
</evidence>
<keyword evidence="4" id="KW-1185">Reference proteome</keyword>
<dbReference type="PROSITE" id="PS00018">
    <property type="entry name" value="EF_HAND_1"/>
    <property type="match status" value="1"/>
</dbReference>
<reference evidence="3 4" key="1">
    <citation type="submission" date="2020-04" db="EMBL/GenBank/DDBJ databases">
        <title>Pseudoalteromonas caenipelagi sp. nov., isolated from a tidal flat.</title>
        <authorList>
            <person name="Park S."/>
            <person name="Yoon J.-H."/>
        </authorList>
    </citation>
    <scope>NUCLEOTIDE SEQUENCE [LARGE SCALE GENOMIC DNA]</scope>
    <source>
        <strain evidence="3 4">JBTF-M23</strain>
    </source>
</reference>
<gene>
    <name evidence="3" type="ORF">HG263_04765</name>
</gene>